<dbReference type="Gene3D" id="3.30.60.20">
    <property type="match status" value="1"/>
</dbReference>
<keyword evidence="3 10" id="KW-0237">DNA synthesis</keyword>
<organism evidence="12 13">
    <name type="scientific">Dysgonomonas hofstadii</name>
    <dbReference type="NCBI Taxonomy" id="637886"/>
    <lineage>
        <taxon>Bacteria</taxon>
        <taxon>Pseudomonadati</taxon>
        <taxon>Bacteroidota</taxon>
        <taxon>Bacteroidia</taxon>
        <taxon>Bacteroidales</taxon>
        <taxon>Dysgonomonadaceae</taxon>
        <taxon>Dysgonomonas</taxon>
    </lineage>
</organism>
<dbReference type="SUPFAM" id="SSF52540">
    <property type="entry name" value="P-loop containing nucleoside triphosphate hydrolases"/>
    <property type="match status" value="1"/>
</dbReference>
<dbReference type="GO" id="GO:0071897">
    <property type="term" value="P:DNA biosynthetic process"/>
    <property type="evidence" value="ECO:0007669"/>
    <property type="project" value="UniProtKB-KW"/>
</dbReference>
<dbReference type="SUPFAM" id="SSF57716">
    <property type="entry name" value="Glucocorticoid receptor-like (DNA-binding domain)"/>
    <property type="match status" value="1"/>
</dbReference>
<proteinExistence type="inferred from homology"/>
<dbReference type="InterPro" id="IPR001267">
    <property type="entry name" value="Thymidine_kinase"/>
</dbReference>
<evidence type="ECO:0000256" key="4">
    <source>
        <dbReference type="ARBA" id="ARBA00022679"/>
    </source>
</evidence>
<dbReference type="EMBL" id="JACIEP010000005">
    <property type="protein sequence ID" value="MBB4035823.1"/>
    <property type="molecule type" value="Genomic_DNA"/>
</dbReference>
<name>A0A840CVJ4_9BACT</name>
<evidence type="ECO:0000256" key="8">
    <source>
        <dbReference type="PIRSR" id="PIRSR035805-1"/>
    </source>
</evidence>
<evidence type="ECO:0000256" key="7">
    <source>
        <dbReference type="ARBA" id="ARBA00022840"/>
    </source>
</evidence>
<dbReference type="PANTHER" id="PTHR11441">
    <property type="entry name" value="THYMIDINE KINASE"/>
    <property type="match status" value="1"/>
</dbReference>
<evidence type="ECO:0000256" key="2">
    <source>
        <dbReference type="ARBA" id="ARBA00012118"/>
    </source>
</evidence>
<reference evidence="12 13" key="1">
    <citation type="submission" date="2020-08" db="EMBL/GenBank/DDBJ databases">
        <title>Genomic Encyclopedia of Type Strains, Phase IV (KMG-IV): sequencing the most valuable type-strain genomes for metagenomic binning, comparative biology and taxonomic classification.</title>
        <authorList>
            <person name="Goeker M."/>
        </authorList>
    </citation>
    <scope>NUCLEOTIDE SEQUENCE [LARGE SCALE GENOMIC DNA]</scope>
    <source>
        <strain evidence="12 13">DSM 104969</strain>
    </source>
</reference>
<keyword evidence="7 10" id="KW-0067">ATP-binding</keyword>
<dbReference type="AlphaFoldDB" id="A0A840CVJ4"/>
<dbReference type="Gene3D" id="3.40.50.300">
    <property type="entry name" value="P-loop containing nucleotide triphosphate hydrolases"/>
    <property type="match status" value="1"/>
</dbReference>
<evidence type="ECO:0000256" key="6">
    <source>
        <dbReference type="ARBA" id="ARBA00022777"/>
    </source>
</evidence>
<comment type="caution">
    <text evidence="12">The sequence shown here is derived from an EMBL/GenBank/DDBJ whole genome shotgun (WGS) entry which is preliminary data.</text>
</comment>
<keyword evidence="4 10" id="KW-0808">Transferase</keyword>
<dbReference type="GO" id="GO:0005524">
    <property type="term" value="F:ATP binding"/>
    <property type="evidence" value="ECO:0007669"/>
    <property type="project" value="UniProtKB-KW"/>
</dbReference>
<dbReference type="GO" id="GO:0046104">
    <property type="term" value="P:thymidine metabolic process"/>
    <property type="evidence" value="ECO:0007669"/>
    <property type="project" value="TreeGrafter"/>
</dbReference>
<keyword evidence="13" id="KW-1185">Reference proteome</keyword>
<feature type="binding site" evidence="9">
    <location>
        <begin position="162"/>
        <end position="165"/>
    </location>
    <ligand>
        <name>substrate</name>
    </ligand>
</feature>
<feature type="binding site" evidence="9">
    <location>
        <position position="169"/>
    </location>
    <ligand>
        <name>substrate</name>
    </ligand>
</feature>
<evidence type="ECO:0000256" key="11">
    <source>
        <dbReference type="RuleBase" id="RU004165"/>
    </source>
</evidence>
<dbReference type="EC" id="2.7.1.21" evidence="2 10"/>
<keyword evidence="6 10" id="KW-0418">Kinase</keyword>
<evidence type="ECO:0000313" key="13">
    <source>
        <dbReference type="Proteomes" id="UP000555103"/>
    </source>
</evidence>
<gene>
    <name evidence="12" type="ORF">GGR21_001718</name>
</gene>
<dbReference type="Proteomes" id="UP000555103">
    <property type="component" value="Unassembled WGS sequence"/>
</dbReference>
<dbReference type="PIRSF" id="PIRSF035805">
    <property type="entry name" value="TK_cell"/>
    <property type="match status" value="1"/>
</dbReference>
<evidence type="ECO:0000313" key="12">
    <source>
        <dbReference type="EMBL" id="MBB4035823.1"/>
    </source>
</evidence>
<dbReference type="RefSeq" id="WP_183306742.1">
    <property type="nucleotide sequence ID" value="NZ_JACIEP010000005.1"/>
</dbReference>
<evidence type="ECO:0000256" key="9">
    <source>
        <dbReference type="PIRSR" id="PIRSR035805-2"/>
    </source>
</evidence>
<dbReference type="InterPro" id="IPR027417">
    <property type="entry name" value="P-loop_NTPase"/>
</dbReference>
<evidence type="ECO:0000256" key="1">
    <source>
        <dbReference type="ARBA" id="ARBA00007587"/>
    </source>
</evidence>
<comment type="catalytic activity">
    <reaction evidence="10">
        <text>thymidine + ATP = dTMP + ADP + H(+)</text>
        <dbReference type="Rhea" id="RHEA:19129"/>
        <dbReference type="ChEBI" id="CHEBI:15378"/>
        <dbReference type="ChEBI" id="CHEBI:17748"/>
        <dbReference type="ChEBI" id="CHEBI:30616"/>
        <dbReference type="ChEBI" id="CHEBI:63528"/>
        <dbReference type="ChEBI" id="CHEBI:456216"/>
        <dbReference type="EC" id="2.7.1.21"/>
    </reaction>
</comment>
<keyword evidence="5 10" id="KW-0547">Nucleotide-binding</keyword>
<dbReference type="Pfam" id="PF00265">
    <property type="entry name" value="TK"/>
    <property type="match status" value="1"/>
</dbReference>
<sequence>MSKIIFRYGAMGSSKSAHLLMTGYNLEERGKTVIYTKSSIDTRDGEYITTRAGIPPKKCITIPENSDLSDLFSYLGQQSVIMIDECQFLSENDIDQLNKLCMQKDLVIICYGLRTDSNGNLFAGSKRLFEIADVIEEIKSCCSRCARKATMNLYLGEKKDVVLIGDSGYLPVCRECYFKK</sequence>
<evidence type="ECO:0000256" key="3">
    <source>
        <dbReference type="ARBA" id="ARBA00022634"/>
    </source>
</evidence>
<protein>
    <recommendedName>
        <fullName evidence="2 10">Thymidine kinase</fullName>
        <ecNumber evidence="2 10">2.7.1.21</ecNumber>
    </recommendedName>
</protein>
<feature type="active site" description="Proton acceptor" evidence="8">
    <location>
        <position position="85"/>
    </location>
</feature>
<evidence type="ECO:0000256" key="10">
    <source>
        <dbReference type="RuleBase" id="RU000544"/>
    </source>
</evidence>
<dbReference type="PANTHER" id="PTHR11441:SF0">
    <property type="entry name" value="THYMIDINE KINASE, CYTOSOLIC"/>
    <property type="match status" value="1"/>
</dbReference>
<dbReference type="GO" id="GO:0004797">
    <property type="term" value="F:thymidine kinase activity"/>
    <property type="evidence" value="ECO:0007669"/>
    <property type="project" value="UniProtKB-EC"/>
</dbReference>
<dbReference type="GO" id="GO:0005829">
    <property type="term" value="C:cytosol"/>
    <property type="evidence" value="ECO:0007669"/>
    <property type="project" value="TreeGrafter"/>
</dbReference>
<accession>A0A840CVJ4</accession>
<comment type="similarity">
    <text evidence="1 11">Belongs to the thymidine kinase family.</text>
</comment>
<evidence type="ECO:0000256" key="5">
    <source>
        <dbReference type="ARBA" id="ARBA00022741"/>
    </source>
</evidence>